<accession>A0A0F9LQY6</accession>
<organism evidence="2">
    <name type="scientific">marine sediment metagenome</name>
    <dbReference type="NCBI Taxonomy" id="412755"/>
    <lineage>
        <taxon>unclassified sequences</taxon>
        <taxon>metagenomes</taxon>
        <taxon>ecological metagenomes</taxon>
    </lineage>
</organism>
<dbReference type="EMBL" id="LAZR01006803">
    <property type="protein sequence ID" value="KKM89541.1"/>
    <property type="molecule type" value="Genomic_DNA"/>
</dbReference>
<dbReference type="EMBL" id="LAZR01045480">
    <property type="protein sequence ID" value="KKK98773.1"/>
    <property type="molecule type" value="Genomic_DNA"/>
</dbReference>
<protein>
    <submittedName>
        <fullName evidence="2">Uncharacterized protein</fullName>
    </submittedName>
</protein>
<dbReference type="AlphaFoldDB" id="A0A0F9LQY6"/>
<sequence>MRDHWELEFVGGPLDGRQDIPTPVEYDQFTYQTCAPLPVATLAGEVPAHSALFNHRYHRRVWRHRRPDGQRGWIEQYIWLYEGLGQ</sequence>
<evidence type="ECO:0000313" key="2">
    <source>
        <dbReference type="EMBL" id="KKM89541.1"/>
    </source>
</evidence>
<name>A0A0F9LQY6_9ZZZZ</name>
<reference evidence="2" key="1">
    <citation type="journal article" date="2015" name="Nature">
        <title>Complex archaea that bridge the gap between prokaryotes and eukaryotes.</title>
        <authorList>
            <person name="Spang A."/>
            <person name="Saw J.H."/>
            <person name="Jorgensen S.L."/>
            <person name="Zaremba-Niedzwiedzka K."/>
            <person name="Martijn J."/>
            <person name="Lind A.E."/>
            <person name="van Eijk R."/>
            <person name="Schleper C."/>
            <person name="Guy L."/>
            <person name="Ettema T.J."/>
        </authorList>
    </citation>
    <scope>NUCLEOTIDE SEQUENCE</scope>
</reference>
<evidence type="ECO:0000313" key="1">
    <source>
        <dbReference type="EMBL" id="KKK98773.1"/>
    </source>
</evidence>
<gene>
    <name evidence="2" type="ORF">LCGC14_1247730</name>
    <name evidence="1" type="ORF">LCGC14_2639400</name>
</gene>
<proteinExistence type="predicted"/>
<comment type="caution">
    <text evidence="2">The sequence shown here is derived from an EMBL/GenBank/DDBJ whole genome shotgun (WGS) entry which is preliminary data.</text>
</comment>